<keyword evidence="1" id="KW-0812">Transmembrane</keyword>
<dbReference type="InParanoid" id="T0QTP1"/>
<accession>T0QTP1</accession>
<name>T0QTP1_SAPDV</name>
<evidence type="ECO:0000256" key="1">
    <source>
        <dbReference type="SAM" id="Phobius"/>
    </source>
</evidence>
<feature type="transmembrane region" description="Helical" evidence="1">
    <location>
        <begin position="43"/>
        <end position="62"/>
    </location>
</feature>
<organism evidence="2 3">
    <name type="scientific">Saprolegnia diclina (strain VS20)</name>
    <dbReference type="NCBI Taxonomy" id="1156394"/>
    <lineage>
        <taxon>Eukaryota</taxon>
        <taxon>Sar</taxon>
        <taxon>Stramenopiles</taxon>
        <taxon>Oomycota</taxon>
        <taxon>Saprolegniomycetes</taxon>
        <taxon>Saprolegniales</taxon>
        <taxon>Saprolegniaceae</taxon>
        <taxon>Saprolegnia</taxon>
    </lineage>
</organism>
<dbReference type="EMBL" id="JH767142">
    <property type="protein sequence ID" value="EQC38071.1"/>
    <property type="molecule type" value="Genomic_DNA"/>
</dbReference>
<protein>
    <submittedName>
        <fullName evidence="2">Uncharacterized protein</fullName>
    </submittedName>
</protein>
<dbReference type="OrthoDB" id="10524353at2759"/>
<keyword evidence="3" id="KW-1185">Reference proteome</keyword>
<proteinExistence type="predicted"/>
<dbReference type="VEuPathDB" id="FungiDB:SDRG_04501"/>
<evidence type="ECO:0000313" key="3">
    <source>
        <dbReference type="Proteomes" id="UP000030762"/>
    </source>
</evidence>
<gene>
    <name evidence="2" type="ORF">SDRG_04501</name>
</gene>
<dbReference type="AlphaFoldDB" id="T0QTP1"/>
<sequence>MPTLTRNAIAVAVAFVLVATYGACVTALVASKYGPLLEMPKASVASIAAIVVAVLGLARLAWAPSYKVNLALLVLASGCCGVLLGFAIRGALTTSEAIAVAPTLPAYQQRMTSIFASDEARQFNYSDSLGINSRLPSPTLSTNGAYYPFDAASVFAEAYCIGQGDHFCSALPLTQTIVYPGLWLNPNVTADVARNLSVLPTTFANVTVTDTTTIASFCAAATIAENDHMTPFETSVRQLCSSCATLAKLAAMATTHDALKTWIDDTCPMTSAKPSGVYCIATAKCLQRDIEYPGRGYDYFCYANWPYTYMNPSFDVCFGSTLMSTVRQYDVAIAVVSSLLLLVSLVLAAYVWRTRRGQDHADTAVQTPKDTV</sequence>
<keyword evidence="1" id="KW-0472">Membrane</keyword>
<reference evidence="2 3" key="1">
    <citation type="submission" date="2012-04" db="EMBL/GenBank/DDBJ databases">
        <title>The Genome Sequence of Saprolegnia declina VS20.</title>
        <authorList>
            <consortium name="The Broad Institute Genome Sequencing Platform"/>
            <person name="Russ C."/>
            <person name="Nusbaum C."/>
            <person name="Tyler B."/>
            <person name="van West P."/>
            <person name="Dieguez-Uribeondo J."/>
            <person name="de Bruijn I."/>
            <person name="Tripathy S."/>
            <person name="Jiang R."/>
            <person name="Young S.K."/>
            <person name="Zeng Q."/>
            <person name="Gargeya S."/>
            <person name="Fitzgerald M."/>
            <person name="Haas B."/>
            <person name="Abouelleil A."/>
            <person name="Alvarado L."/>
            <person name="Arachchi H.M."/>
            <person name="Berlin A."/>
            <person name="Chapman S.B."/>
            <person name="Goldberg J."/>
            <person name="Griggs A."/>
            <person name="Gujja S."/>
            <person name="Hansen M."/>
            <person name="Howarth C."/>
            <person name="Imamovic A."/>
            <person name="Larimer J."/>
            <person name="McCowen C."/>
            <person name="Montmayeur A."/>
            <person name="Murphy C."/>
            <person name="Neiman D."/>
            <person name="Pearson M."/>
            <person name="Priest M."/>
            <person name="Roberts A."/>
            <person name="Saif S."/>
            <person name="Shea T."/>
            <person name="Sisk P."/>
            <person name="Sykes S."/>
            <person name="Wortman J."/>
            <person name="Nusbaum C."/>
            <person name="Birren B."/>
        </authorList>
    </citation>
    <scope>NUCLEOTIDE SEQUENCE [LARGE SCALE GENOMIC DNA]</scope>
    <source>
        <strain evidence="2 3">VS20</strain>
    </source>
</reference>
<dbReference type="OMA" id="VARMFND"/>
<evidence type="ECO:0000313" key="2">
    <source>
        <dbReference type="EMBL" id="EQC38071.1"/>
    </source>
</evidence>
<dbReference type="GeneID" id="19945228"/>
<dbReference type="Proteomes" id="UP000030762">
    <property type="component" value="Unassembled WGS sequence"/>
</dbReference>
<feature type="transmembrane region" description="Helical" evidence="1">
    <location>
        <begin position="69"/>
        <end position="88"/>
    </location>
</feature>
<keyword evidence="1" id="KW-1133">Transmembrane helix</keyword>
<dbReference type="RefSeq" id="XP_008608398.1">
    <property type="nucleotide sequence ID" value="XM_008610176.1"/>
</dbReference>
<feature type="transmembrane region" description="Helical" evidence="1">
    <location>
        <begin position="331"/>
        <end position="352"/>
    </location>
</feature>